<dbReference type="EMBL" id="MT142515">
    <property type="protein sequence ID" value="QJA83636.1"/>
    <property type="molecule type" value="Genomic_DNA"/>
</dbReference>
<gene>
    <name evidence="1" type="ORF">MM415A00269_0004</name>
</gene>
<protein>
    <submittedName>
        <fullName evidence="1">Putative tail fiber protein</fullName>
    </submittedName>
</protein>
<name>A0A6M3KNK0_9ZZZZ</name>
<reference evidence="1" key="1">
    <citation type="submission" date="2020-03" db="EMBL/GenBank/DDBJ databases">
        <title>The deep terrestrial virosphere.</title>
        <authorList>
            <person name="Holmfeldt K."/>
            <person name="Nilsson E."/>
            <person name="Simone D."/>
            <person name="Lopez-Fernandez M."/>
            <person name="Wu X."/>
            <person name="de Brujin I."/>
            <person name="Lundin D."/>
            <person name="Andersson A."/>
            <person name="Bertilsson S."/>
            <person name="Dopson M."/>
        </authorList>
    </citation>
    <scope>NUCLEOTIDE SEQUENCE</scope>
    <source>
        <strain evidence="1">MM415A00269</strain>
    </source>
</reference>
<organism evidence="1">
    <name type="scientific">viral metagenome</name>
    <dbReference type="NCBI Taxonomy" id="1070528"/>
    <lineage>
        <taxon>unclassified sequences</taxon>
        <taxon>metagenomes</taxon>
        <taxon>organismal metagenomes</taxon>
    </lineage>
</organism>
<sequence>MKALLRLWVYSCLLLFFAATVFADNVKITDLVEETTPVTTDIMLMVDDPGGSPVSKKVQIGNLWKVPIGAATGTSLDLGGTTLFASRAITVDTGGVLNIALSSASGDDFTVDTTKLVVEGDTGNVGIGTSTPDGNLHIHKATAGTVTANANTLLVLENSTAAHLEFITPNTIADHGIVWTDPDGLAGWLAYSHATNEMSFYTNGVVTPDMVIDSSGNFGIGTATPDYPLCFSAAVGQKIGLYDGTSIGFGVQSNLLEIIGASSAVNFTFGYGTSGSLTRVVTIKGTGDVGIGTTTPGYPLEVTGNAYFSANVSALSFTDRTPFFDGDAVTELKKVKNKDGHIDHSSLPEFAQKNISRVTINPVTGETTVEDEPGRDLGAMISILTKAVQQLTERIEAIEKK</sequence>
<dbReference type="AlphaFoldDB" id="A0A6M3KNK0"/>
<accession>A0A6M3KNK0</accession>
<evidence type="ECO:0000313" key="1">
    <source>
        <dbReference type="EMBL" id="QJA83636.1"/>
    </source>
</evidence>
<proteinExistence type="predicted"/>